<proteinExistence type="predicted"/>
<dbReference type="EMBL" id="JANQDX010000020">
    <property type="protein sequence ID" value="KAL0903295.1"/>
    <property type="molecule type" value="Genomic_DNA"/>
</dbReference>
<evidence type="ECO:0000313" key="1">
    <source>
        <dbReference type="EMBL" id="KAL0903295.1"/>
    </source>
</evidence>
<keyword evidence="2" id="KW-1185">Reference proteome</keyword>
<gene>
    <name evidence="1" type="ORF">M5K25_027664</name>
</gene>
<organism evidence="1 2">
    <name type="scientific">Dendrobium thyrsiflorum</name>
    <name type="common">Pinecone-like raceme dendrobium</name>
    <name type="synonym">Orchid</name>
    <dbReference type="NCBI Taxonomy" id="117978"/>
    <lineage>
        <taxon>Eukaryota</taxon>
        <taxon>Viridiplantae</taxon>
        <taxon>Streptophyta</taxon>
        <taxon>Embryophyta</taxon>
        <taxon>Tracheophyta</taxon>
        <taxon>Spermatophyta</taxon>
        <taxon>Magnoliopsida</taxon>
        <taxon>Liliopsida</taxon>
        <taxon>Asparagales</taxon>
        <taxon>Orchidaceae</taxon>
        <taxon>Epidendroideae</taxon>
        <taxon>Malaxideae</taxon>
        <taxon>Dendrobiinae</taxon>
        <taxon>Dendrobium</taxon>
    </lineage>
</organism>
<comment type="caution">
    <text evidence="1">The sequence shown here is derived from an EMBL/GenBank/DDBJ whole genome shotgun (WGS) entry which is preliminary data.</text>
</comment>
<protein>
    <submittedName>
        <fullName evidence="1">Uncharacterized protein</fullName>
    </submittedName>
</protein>
<dbReference type="Proteomes" id="UP001552299">
    <property type="component" value="Unassembled WGS sequence"/>
</dbReference>
<reference evidence="1 2" key="1">
    <citation type="journal article" date="2024" name="Plant Biotechnol. J.">
        <title>Dendrobium thyrsiflorum genome and its molecular insights into genes involved in important horticultural traits.</title>
        <authorList>
            <person name="Chen B."/>
            <person name="Wang J.Y."/>
            <person name="Zheng P.J."/>
            <person name="Li K.L."/>
            <person name="Liang Y.M."/>
            <person name="Chen X.F."/>
            <person name="Zhang C."/>
            <person name="Zhao X."/>
            <person name="He X."/>
            <person name="Zhang G.Q."/>
            <person name="Liu Z.J."/>
            <person name="Xu Q."/>
        </authorList>
    </citation>
    <scope>NUCLEOTIDE SEQUENCE [LARGE SCALE GENOMIC DNA]</scope>
    <source>
        <strain evidence="1">GZMU011</strain>
    </source>
</reference>
<sequence length="122" mass="13434">MKKNVKGTVGVENWEMISGSRIVLCTKLVRHSKAGSIERPQPKKLSAHDAGQVREFAPGTRTAGCRASPNMLPELTIFLPQVQVYNIPLRHLRGRSNNLLCTPHIHRSTIAVFATGISLEVP</sequence>
<evidence type="ECO:0000313" key="2">
    <source>
        <dbReference type="Proteomes" id="UP001552299"/>
    </source>
</evidence>
<accession>A0ABD0TUC9</accession>
<dbReference type="AlphaFoldDB" id="A0ABD0TUC9"/>
<name>A0ABD0TUC9_DENTH</name>